<dbReference type="PANTHER" id="PTHR43581:SF2">
    <property type="entry name" value="EXCINUCLEASE ATPASE SUBUNIT"/>
    <property type="match status" value="1"/>
</dbReference>
<accession>A0A1G5REK7</accession>
<feature type="domain" description="Endonuclease GajA/Old nuclease/RecF-like AAA" evidence="1">
    <location>
        <begin position="5"/>
        <end position="429"/>
    </location>
</feature>
<gene>
    <name evidence="2" type="ORF">SAMN02982990_04042</name>
</gene>
<evidence type="ECO:0000259" key="1">
    <source>
        <dbReference type="Pfam" id="PF13175"/>
    </source>
</evidence>
<evidence type="ECO:0000313" key="2">
    <source>
        <dbReference type="EMBL" id="SCZ72495.1"/>
    </source>
</evidence>
<proteinExistence type="predicted"/>
<dbReference type="Pfam" id="PF13175">
    <property type="entry name" value="AAA_15"/>
    <property type="match status" value="1"/>
</dbReference>
<keyword evidence="3" id="KW-1185">Reference proteome</keyword>
<dbReference type="InterPro" id="IPR041685">
    <property type="entry name" value="AAA_GajA/Old/RecF-like"/>
</dbReference>
<name>A0A1G5REK7_PHOLU</name>
<protein>
    <submittedName>
        <fullName evidence="2">AAA domain-containing protein, putative AbiEii toxin, Type IV TA system</fullName>
    </submittedName>
</protein>
<dbReference type="EMBL" id="FMWJ01000030">
    <property type="protein sequence ID" value="SCZ72495.1"/>
    <property type="molecule type" value="Genomic_DNA"/>
</dbReference>
<dbReference type="InterPro" id="IPR027417">
    <property type="entry name" value="P-loop_NTPase"/>
</dbReference>
<dbReference type="AlphaFoldDB" id="A0A1G5REK7"/>
<dbReference type="GeneID" id="45655921"/>
<reference evidence="3" key="1">
    <citation type="submission" date="2016-10" db="EMBL/GenBank/DDBJ databases">
        <authorList>
            <person name="Varghese N."/>
            <person name="Submissions S."/>
        </authorList>
    </citation>
    <scope>NUCLEOTIDE SEQUENCE [LARGE SCALE GENOMIC DNA]</scope>
    <source>
        <strain evidence="3">ATCC 29999</strain>
    </source>
</reference>
<sequence length="461" mass="53397">MKEIYIKKVELEGIHKRYDLEIDFNESLNILYGKNGTGKSTLIHIIANVANCDFIRFAFLEFISIKVTYSNDAYVCLTQREENNEKFVIIKTDSDAEFSFGKREAFKTISQLEDDRYSDEYDPDLIKRLMGFVKVNNIRHIGTSYFPAFRTMLEAWSSRRENTRNLPREVRKMYFNRVNRATDFSRQLFGQFLPEINYPSPIDIEHNLRDEIRNQQIKIASYESSVFSDSFVKVFSALLEGKSIDVNADQLLHEISQLTAESTSSKLGDLEENSNTYRELQELVNKSAKHGDLKISASGALAVYRDALKERQSFQQEAFKEIDTYFEVVNTFLDKKELSYSLDKNKRIPKVGLKFPDGTWSSIMVMSSGERQLLTMLYAVTRMSRNSSVLIDEPEISLHIDWQEDLLKKMMKQLGNRQIIVCTHSPAIAADFDNYMKEVSPIFNDSSQNDSDFLSNEEDEF</sequence>
<dbReference type="Proteomes" id="UP000183223">
    <property type="component" value="Unassembled WGS sequence"/>
</dbReference>
<dbReference type="PANTHER" id="PTHR43581">
    <property type="entry name" value="ATP/GTP PHOSPHATASE"/>
    <property type="match status" value="1"/>
</dbReference>
<dbReference type="SUPFAM" id="SSF52540">
    <property type="entry name" value="P-loop containing nucleoside triphosphate hydrolases"/>
    <property type="match status" value="1"/>
</dbReference>
<organism evidence="2 3">
    <name type="scientific">Photorhabdus luminescens</name>
    <name type="common">Xenorhabdus luminescens</name>
    <dbReference type="NCBI Taxonomy" id="29488"/>
    <lineage>
        <taxon>Bacteria</taxon>
        <taxon>Pseudomonadati</taxon>
        <taxon>Pseudomonadota</taxon>
        <taxon>Gammaproteobacteria</taxon>
        <taxon>Enterobacterales</taxon>
        <taxon>Morganellaceae</taxon>
        <taxon>Photorhabdus</taxon>
    </lineage>
</organism>
<dbReference type="CDD" id="cd00267">
    <property type="entry name" value="ABC_ATPase"/>
    <property type="match status" value="1"/>
</dbReference>
<dbReference type="OrthoDB" id="7024727at2"/>
<dbReference type="RefSeq" id="WP_049582928.1">
    <property type="nucleotide sequence ID" value="NZ_CAWQXX010000055.1"/>
</dbReference>
<dbReference type="InterPro" id="IPR051396">
    <property type="entry name" value="Bact_Antivir_Def_Nuclease"/>
</dbReference>
<evidence type="ECO:0000313" key="3">
    <source>
        <dbReference type="Proteomes" id="UP000183223"/>
    </source>
</evidence>
<dbReference type="Gene3D" id="3.40.50.300">
    <property type="entry name" value="P-loop containing nucleotide triphosphate hydrolases"/>
    <property type="match status" value="2"/>
</dbReference>